<evidence type="ECO:0000313" key="7">
    <source>
        <dbReference type="Proteomes" id="UP000054007"/>
    </source>
</evidence>
<evidence type="ECO:0000256" key="2">
    <source>
        <dbReference type="ARBA" id="ARBA00022490"/>
    </source>
</evidence>
<dbReference type="PROSITE" id="PS50890">
    <property type="entry name" value="PUA"/>
    <property type="match status" value="1"/>
</dbReference>
<dbReference type="InterPro" id="IPR039759">
    <property type="entry name" value="eIF2D_SUI1"/>
</dbReference>
<evidence type="ECO:0000256" key="3">
    <source>
        <dbReference type="SAM" id="MobiDB-lite"/>
    </source>
</evidence>
<dbReference type="CDD" id="cd11610">
    <property type="entry name" value="eIF2D_N"/>
    <property type="match status" value="1"/>
</dbReference>
<dbReference type="SUPFAM" id="SSF47592">
    <property type="entry name" value="SWIB/MDM2 domain"/>
    <property type="match status" value="1"/>
</dbReference>
<dbReference type="STRING" id="1314674.A0A0D7BS31"/>
<protein>
    <recommendedName>
        <fullName evidence="8">Eukaryotic translation initiation factor SUI1 family protein</fullName>
    </recommendedName>
</protein>
<dbReference type="CDD" id="cd21156">
    <property type="entry name" value="PUA_eIF2d-like"/>
    <property type="match status" value="1"/>
</dbReference>
<name>A0A0D7BS31_9AGAR</name>
<dbReference type="CDD" id="cd11608">
    <property type="entry name" value="eIF2D_C"/>
    <property type="match status" value="1"/>
</dbReference>
<reference evidence="6 7" key="1">
    <citation type="journal article" date="2015" name="Fungal Genet. Biol.">
        <title>Evolution of novel wood decay mechanisms in Agaricales revealed by the genome sequences of Fistulina hepatica and Cylindrobasidium torrendii.</title>
        <authorList>
            <person name="Floudas D."/>
            <person name="Held B.W."/>
            <person name="Riley R."/>
            <person name="Nagy L.G."/>
            <person name="Koehler G."/>
            <person name="Ransdell A.S."/>
            <person name="Younus H."/>
            <person name="Chow J."/>
            <person name="Chiniquy J."/>
            <person name="Lipzen A."/>
            <person name="Tritt A."/>
            <person name="Sun H."/>
            <person name="Haridas S."/>
            <person name="LaButti K."/>
            <person name="Ohm R.A."/>
            <person name="Kues U."/>
            <person name="Blanchette R.A."/>
            <person name="Grigoriev I.V."/>
            <person name="Minto R.E."/>
            <person name="Hibbett D.S."/>
        </authorList>
    </citation>
    <scope>NUCLEOTIDE SEQUENCE [LARGE SCALE GENOMIC DNA]</scope>
    <source>
        <strain evidence="6 7">FP15055 ss-10</strain>
    </source>
</reference>
<dbReference type="InterPro" id="IPR036885">
    <property type="entry name" value="SWIB_MDM2_dom_sf"/>
</dbReference>
<accession>A0A0D7BS31</accession>
<dbReference type="Pfam" id="PF26291">
    <property type="entry name" value="SWIB_eIF2D"/>
    <property type="match status" value="1"/>
</dbReference>
<dbReference type="Pfam" id="PF17832">
    <property type="entry name" value="Pre-PUA"/>
    <property type="match status" value="1"/>
</dbReference>
<dbReference type="InterPro" id="IPR036877">
    <property type="entry name" value="SUI1_dom_sf"/>
</dbReference>
<comment type="similarity">
    <text evidence="1">Belongs to the eIF2D family.</text>
</comment>
<dbReference type="Pfam" id="PF26292">
    <property type="entry name" value="PUA_elF2D"/>
    <property type="match status" value="1"/>
</dbReference>
<evidence type="ECO:0008006" key="8">
    <source>
        <dbReference type="Google" id="ProtNLM"/>
    </source>
</evidence>
<organism evidence="6 7">
    <name type="scientific">Cylindrobasidium torrendii FP15055 ss-10</name>
    <dbReference type="NCBI Taxonomy" id="1314674"/>
    <lineage>
        <taxon>Eukaryota</taxon>
        <taxon>Fungi</taxon>
        <taxon>Dikarya</taxon>
        <taxon>Basidiomycota</taxon>
        <taxon>Agaricomycotina</taxon>
        <taxon>Agaricomycetes</taxon>
        <taxon>Agaricomycetidae</taxon>
        <taxon>Agaricales</taxon>
        <taxon>Marasmiineae</taxon>
        <taxon>Physalacriaceae</taxon>
        <taxon>Cylindrobasidium</taxon>
    </lineage>
</organism>
<dbReference type="SUPFAM" id="SSF55159">
    <property type="entry name" value="eIF1-like"/>
    <property type="match status" value="1"/>
</dbReference>
<dbReference type="InterPro" id="IPR001950">
    <property type="entry name" value="SUI1"/>
</dbReference>
<dbReference type="InterPro" id="IPR048248">
    <property type="entry name" value="PUA_eIF2d-like"/>
</dbReference>
<dbReference type="PROSITE" id="PS51925">
    <property type="entry name" value="SWIB_MDM2"/>
    <property type="match status" value="1"/>
</dbReference>
<dbReference type="Gene3D" id="3.30.780.10">
    <property type="entry name" value="SUI1-like domain"/>
    <property type="match status" value="1"/>
</dbReference>
<dbReference type="InterPro" id="IPR057429">
    <property type="entry name" value="WH_eIF2D"/>
</dbReference>
<dbReference type="EMBL" id="KN880436">
    <property type="protein sequence ID" value="KIY73343.1"/>
    <property type="molecule type" value="Genomic_DNA"/>
</dbReference>
<evidence type="ECO:0000313" key="6">
    <source>
        <dbReference type="EMBL" id="KIY73343.1"/>
    </source>
</evidence>
<dbReference type="InterPro" id="IPR003121">
    <property type="entry name" value="SWIB_MDM2_domain"/>
</dbReference>
<feature type="compositionally biased region" description="Low complexity" evidence="3">
    <location>
        <begin position="1"/>
        <end position="16"/>
    </location>
</feature>
<evidence type="ECO:0000256" key="1">
    <source>
        <dbReference type="ARBA" id="ARBA00010359"/>
    </source>
</evidence>
<feature type="region of interest" description="Disordered" evidence="3">
    <location>
        <begin position="1"/>
        <end position="20"/>
    </location>
</feature>
<dbReference type="InterPro" id="IPR015947">
    <property type="entry name" value="PUA-like_sf"/>
</dbReference>
<feature type="domain" description="DM2" evidence="5">
    <location>
        <begin position="388"/>
        <end position="479"/>
    </location>
</feature>
<dbReference type="InterPro" id="IPR041366">
    <property type="entry name" value="Pre-PUA"/>
</dbReference>
<dbReference type="SUPFAM" id="SSF88697">
    <property type="entry name" value="PUA domain-like"/>
    <property type="match status" value="1"/>
</dbReference>
<dbReference type="InterPro" id="IPR048247">
    <property type="entry name" value="eIF2D_N"/>
</dbReference>
<dbReference type="OrthoDB" id="199771at2759"/>
<dbReference type="Proteomes" id="UP000054007">
    <property type="component" value="Unassembled WGS sequence"/>
</dbReference>
<dbReference type="Gene3D" id="3.10.400.20">
    <property type="match status" value="1"/>
</dbReference>
<dbReference type="PROSITE" id="PS50296">
    <property type="entry name" value="SUI1"/>
    <property type="match status" value="1"/>
</dbReference>
<gene>
    <name evidence="6" type="ORF">CYLTODRAFT_342432</name>
</gene>
<dbReference type="PANTHER" id="PTHR12217">
    <property type="entry name" value="EUKARYOTIC TRANSLATION INITIATION FACTOR 2D"/>
    <property type="match status" value="1"/>
</dbReference>
<sequence length="598" mass="65251">MFKKPLSNLKSSSPLRSSDRRKLKQRVVTVYSLPAEDGDLVVPEGILTAKFITHTDLPGVVYLSSAGDPLWISLGKNSDELIPTLYTLWKKPTLLPFICTPSPVIPVLVGGADLMIPGVMFSSTLSEGQLVAVCQYEKKNGAHSMSAPLAVGRTSVSSDGMKDRNLKGKAAITIHTWKDHLWDMGSKQDVPEASPVGINVQDDSDDESPSKENLPEIAPQNETPVAATEPSQKDTAIYSKEDVSSLLRFALLQALSTAISPSAFPITLSTFYSTYVLPCRPAFPSQLIPCEGEGEPDPRDLTIKGSTHKSVTAFIKAAEKENLLTTKLPPKHSELLVTGVNTNHPSLQGHVGFVTLGALEAKAAKKVQNEEKRQQQEAVAQNELDVQELWKPHQSTVALFQAMGASVSDLYTRPEVRSKINQYIASHALANANDESYVNMNEPLRNCVSSKVPRLPTKAPGKAKGNETAQDPLDGEFLKRNDLYQRIMERMQAWHLITGGGREGVAKKGQLLPIRISIKLRQGRRASTLITGFEPFFVDADEMAEELRRKVASATSVSQTQAGVEVLVQGKQAQPVFDYLKSKGVPKKWIEAVDATGK</sequence>
<feature type="domain" description="SUI1" evidence="4">
    <location>
        <begin position="514"/>
        <end position="584"/>
    </location>
</feature>
<dbReference type="Pfam" id="PF01253">
    <property type="entry name" value="SUI1"/>
    <property type="match status" value="1"/>
</dbReference>
<proteinExistence type="inferred from homology"/>
<feature type="region of interest" description="Disordered" evidence="3">
    <location>
        <begin position="192"/>
        <end position="234"/>
    </location>
</feature>
<dbReference type="PANTHER" id="PTHR12217:SF4">
    <property type="entry name" value="EUKARYOTIC TRANSLATION INITIATION FACTOR 2D"/>
    <property type="match status" value="1"/>
</dbReference>
<dbReference type="Pfam" id="PF25304">
    <property type="entry name" value="WHD_eIF2D"/>
    <property type="match status" value="1"/>
</dbReference>
<dbReference type="GO" id="GO:0001731">
    <property type="term" value="P:formation of translation preinitiation complex"/>
    <property type="evidence" value="ECO:0007669"/>
    <property type="project" value="InterPro"/>
</dbReference>
<evidence type="ECO:0000259" key="4">
    <source>
        <dbReference type="PROSITE" id="PS50296"/>
    </source>
</evidence>
<dbReference type="AlphaFoldDB" id="A0A0D7BS31"/>
<keyword evidence="2" id="KW-0963">Cytoplasm</keyword>
<feature type="region of interest" description="Disordered" evidence="3">
    <location>
        <begin position="451"/>
        <end position="472"/>
    </location>
</feature>
<dbReference type="InterPro" id="IPR039757">
    <property type="entry name" value="EIF2D"/>
</dbReference>
<evidence type="ECO:0000259" key="5">
    <source>
        <dbReference type="PROSITE" id="PS51925"/>
    </source>
</evidence>
<dbReference type="InterPro" id="IPR058886">
    <property type="entry name" value="SWIB_eIF2D"/>
</dbReference>
<dbReference type="GO" id="GO:0003743">
    <property type="term" value="F:translation initiation factor activity"/>
    <property type="evidence" value="ECO:0007669"/>
    <property type="project" value="InterPro"/>
</dbReference>
<keyword evidence="7" id="KW-1185">Reference proteome</keyword>